<keyword evidence="1" id="KW-0472">Membrane</keyword>
<evidence type="ECO:0000313" key="3">
    <source>
        <dbReference type="Proteomes" id="UP000823963"/>
    </source>
</evidence>
<reference evidence="2" key="1">
    <citation type="journal article" date="2021" name="PeerJ">
        <title>Extensive microbial diversity within the chicken gut microbiome revealed by metagenomics and culture.</title>
        <authorList>
            <person name="Gilroy R."/>
            <person name="Ravi A."/>
            <person name="Getino M."/>
            <person name="Pursley I."/>
            <person name="Horton D.L."/>
            <person name="Alikhan N.F."/>
            <person name="Baker D."/>
            <person name="Gharbi K."/>
            <person name="Hall N."/>
            <person name="Watson M."/>
            <person name="Adriaenssens E.M."/>
            <person name="Foster-Nyarko E."/>
            <person name="Jarju S."/>
            <person name="Secka A."/>
            <person name="Antonio M."/>
            <person name="Oren A."/>
            <person name="Chaudhuri R.R."/>
            <person name="La Ragione R."/>
            <person name="Hildebrand F."/>
            <person name="Pallen M.J."/>
        </authorList>
    </citation>
    <scope>NUCLEOTIDE SEQUENCE</scope>
    <source>
        <strain evidence="2">6627</strain>
    </source>
</reference>
<reference evidence="2" key="2">
    <citation type="submission" date="2021-04" db="EMBL/GenBank/DDBJ databases">
        <authorList>
            <person name="Gilroy R."/>
        </authorList>
    </citation>
    <scope>NUCLEOTIDE SEQUENCE</scope>
    <source>
        <strain evidence="2">6627</strain>
    </source>
</reference>
<dbReference type="EMBL" id="DXFP01000001">
    <property type="protein sequence ID" value="HIX01136.1"/>
    <property type="molecule type" value="Genomic_DNA"/>
</dbReference>
<dbReference type="Proteomes" id="UP000823963">
    <property type="component" value="Unassembled WGS sequence"/>
</dbReference>
<keyword evidence="1" id="KW-0812">Transmembrane</keyword>
<keyword evidence="1" id="KW-1133">Transmembrane helix</keyword>
<name>A0A9D2A961_9LACO</name>
<protein>
    <submittedName>
        <fullName evidence="2">Uncharacterized protein</fullName>
    </submittedName>
</protein>
<evidence type="ECO:0000256" key="1">
    <source>
        <dbReference type="SAM" id="Phobius"/>
    </source>
</evidence>
<feature type="transmembrane region" description="Helical" evidence="1">
    <location>
        <begin position="35"/>
        <end position="51"/>
    </location>
</feature>
<comment type="caution">
    <text evidence="2">The sequence shown here is derived from an EMBL/GenBank/DDBJ whole genome shotgun (WGS) entry which is preliminary data.</text>
</comment>
<feature type="transmembrane region" description="Helical" evidence="1">
    <location>
        <begin position="63"/>
        <end position="82"/>
    </location>
</feature>
<feature type="transmembrane region" description="Helical" evidence="1">
    <location>
        <begin position="12"/>
        <end position="29"/>
    </location>
</feature>
<dbReference type="AlphaFoldDB" id="A0A9D2A961"/>
<accession>A0A9D2A961</accession>
<gene>
    <name evidence="2" type="ORF">H9861_00040</name>
</gene>
<organism evidence="2 3">
    <name type="scientific">Candidatus Ligilactobacillus excrementigallinarum</name>
    <dbReference type="NCBI Taxonomy" id="2838641"/>
    <lineage>
        <taxon>Bacteria</taxon>
        <taxon>Bacillati</taxon>
        <taxon>Bacillota</taxon>
        <taxon>Bacilli</taxon>
        <taxon>Lactobacillales</taxon>
        <taxon>Lactobacillaceae</taxon>
        <taxon>Ligilactobacillus</taxon>
    </lineage>
</organism>
<proteinExistence type="predicted"/>
<sequence>MKKNNQVKNAQIGLLIGIVIQVILCFQNLNIFGWFALAMSAYLIFGLFKLKKDKQYWIRMQRIVTIIVIIEVLVSLPLLYIFQNIIK</sequence>
<evidence type="ECO:0000313" key="2">
    <source>
        <dbReference type="EMBL" id="HIX01136.1"/>
    </source>
</evidence>